<gene>
    <name evidence="2" type="ORF">BXYJ_LOCUS2048</name>
</gene>
<evidence type="ECO:0000313" key="2">
    <source>
        <dbReference type="EMBL" id="CAD5210677.1"/>
    </source>
</evidence>
<dbReference type="Proteomes" id="UP000582659">
    <property type="component" value="Unassembled WGS sequence"/>
</dbReference>
<name>A0A7I8XP75_BURXY</name>
<organism evidence="2 3">
    <name type="scientific">Bursaphelenchus xylophilus</name>
    <name type="common">Pinewood nematode worm</name>
    <name type="synonym">Aphelenchoides xylophilus</name>
    <dbReference type="NCBI Taxonomy" id="6326"/>
    <lineage>
        <taxon>Eukaryota</taxon>
        <taxon>Metazoa</taxon>
        <taxon>Ecdysozoa</taxon>
        <taxon>Nematoda</taxon>
        <taxon>Chromadorea</taxon>
        <taxon>Rhabditida</taxon>
        <taxon>Tylenchina</taxon>
        <taxon>Tylenchomorpha</taxon>
        <taxon>Aphelenchoidea</taxon>
        <taxon>Aphelenchoididae</taxon>
        <taxon>Bursaphelenchus</taxon>
    </lineage>
</organism>
<dbReference type="AlphaFoldDB" id="A0A7I8XP75"/>
<feature type="region of interest" description="Disordered" evidence="1">
    <location>
        <begin position="1"/>
        <end position="22"/>
    </location>
</feature>
<accession>A0A7I8XP75</accession>
<evidence type="ECO:0000313" key="3">
    <source>
        <dbReference type="Proteomes" id="UP000659654"/>
    </source>
</evidence>
<sequence length="174" mass="20011">MDPSKTRPIQLLTPGPGRHLHGRNPNQRFRQHGMYCSKISSLLFGFYCPFVTINPSLESVNLWNTFPDPTFNVPIPAQDGTYTAEIQTNDLDYMEYFDPRFHCRIPNVYHPFFTINLKLEKKSTSPSLTPHSPFHLQHPSFPPTRTAPLLHFTPTTLLPHHTLFRIDLQALCNG</sequence>
<dbReference type="Proteomes" id="UP000659654">
    <property type="component" value="Unassembled WGS sequence"/>
</dbReference>
<protein>
    <submittedName>
        <fullName evidence="2">(pine wood nematode) hypothetical protein</fullName>
    </submittedName>
</protein>
<dbReference type="EMBL" id="CAJFCV020000001">
    <property type="protein sequence ID" value="CAG9086799.1"/>
    <property type="molecule type" value="Genomic_DNA"/>
</dbReference>
<dbReference type="EMBL" id="CAJFDI010000001">
    <property type="protein sequence ID" value="CAD5210677.1"/>
    <property type="molecule type" value="Genomic_DNA"/>
</dbReference>
<keyword evidence="3" id="KW-1185">Reference proteome</keyword>
<reference evidence="2" key="1">
    <citation type="submission" date="2020-09" db="EMBL/GenBank/DDBJ databases">
        <authorList>
            <person name="Kikuchi T."/>
        </authorList>
    </citation>
    <scope>NUCLEOTIDE SEQUENCE</scope>
    <source>
        <strain evidence="2">Ka4C1</strain>
    </source>
</reference>
<proteinExistence type="predicted"/>
<comment type="caution">
    <text evidence="2">The sequence shown here is derived from an EMBL/GenBank/DDBJ whole genome shotgun (WGS) entry which is preliminary data.</text>
</comment>
<evidence type="ECO:0000256" key="1">
    <source>
        <dbReference type="SAM" id="MobiDB-lite"/>
    </source>
</evidence>